<accession>A0ABS4J6W4</accession>
<name>A0ABS4J6W4_9BACL</name>
<evidence type="ECO:0000313" key="2">
    <source>
        <dbReference type="Proteomes" id="UP001519287"/>
    </source>
</evidence>
<protein>
    <submittedName>
        <fullName evidence="1">Uncharacterized protein</fullName>
    </submittedName>
</protein>
<proteinExistence type="predicted"/>
<dbReference type="EMBL" id="JAGGLB010000035">
    <property type="protein sequence ID" value="MBP1995550.1"/>
    <property type="molecule type" value="Genomic_DNA"/>
</dbReference>
<dbReference type="Proteomes" id="UP001519287">
    <property type="component" value="Unassembled WGS sequence"/>
</dbReference>
<evidence type="ECO:0000313" key="1">
    <source>
        <dbReference type="EMBL" id="MBP1995550.1"/>
    </source>
</evidence>
<comment type="caution">
    <text evidence="1">The sequence shown here is derived from an EMBL/GenBank/DDBJ whole genome shotgun (WGS) entry which is preliminary data.</text>
</comment>
<reference evidence="1 2" key="1">
    <citation type="submission" date="2021-03" db="EMBL/GenBank/DDBJ databases">
        <title>Genomic Encyclopedia of Type Strains, Phase IV (KMG-IV): sequencing the most valuable type-strain genomes for metagenomic binning, comparative biology and taxonomic classification.</title>
        <authorList>
            <person name="Goeker M."/>
        </authorList>
    </citation>
    <scope>NUCLEOTIDE SEQUENCE [LARGE SCALE GENOMIC DNA]</scope>
    <source>
        <strain evidence="1 2">DSM 26048</strain>
    </source>
</reference>
<sequence>MFYGKLRESSKAAGRSIVAAAFYFVTISSMRHGDCTESLLKIKV</sequence>
<organism evidence="1 2">
    <name type="scientific">Paenibacillus eucommiae</name>
    <dbReference type="NCBI Taxonomy" id="1355755"/>
    <lineage>
        <taxon>Bacteria</taxon>
        <taxon>Bacillati</taxon>
        <taxon>Bacillota</taxon>
        <taxon>Bacilli</taxon>
        <taxon>Bacillales</taxon>
        <taxon>Paenibacillaceae</taxon>
        <taxon>Paenibacillus</taxon>
    </lineage>
</organism>
<keyword evidence="2" id="KW-1185">Reference proteome</keyword>
<gene>
    <name evidence="1" type="ORF">J2Z66_007192</name>
</gene>